<gene>
    <name evidence="10" type="ORF">VE01_00063</name>
</gene>
<dbReference type="AlphaFoldDB" id="A0A2P2SYE7"/>
<dbReference type="SUPFAM" id="SSF49303">
    <property type="entry name" value="beta-Galactosidase/glucuronidase domain"/>
    <property type="match status" value="1"/>
</dbReference>
<dbReference type="NCBIfam" id="NF041463">
    <property type="entry name" value="GalB"/>
    <property type="match status" value="1"/>
</dbReference>
<dbReference type="PRINTS" id="PR00132">
    <property type="entry name" value="GLHYDRLASE2"/>
</dbReference>
<dbReference type="Gene3D" id="2.60.120.260">
    <property type="entry name" value="Galactose-binding domain-like"/>
    <property type="match status" value="1"/>
</dbReference>
<dbReference type="STRING" id="342668.A0A2P2SYE7"/>
<feature type="domain" description="DUF4982" evidence="7">
    <location>
        <begin position="721"/>
        <end position="780"/>
    </location>
</feature>
<evidence type="ECO:0000313" key="10">
    <source>
        <dbReference type="EMBL" id="OBU01295.1"/>
    </source>
</evidence>
<keyword evidence="11" id="KW-1185">Reference proteome</keyword>
<dbReference type="InterPro" id="IPR017853">
    <property type="entry name" value="GH"/>
</dbReference>
<evidence type="ECO:0000256" key="3">
    <source>
        <dbReference type="ARBA" id="ARBA00023295"/>
    </source>
</evidence>
<dbReference type="PANTHER" id="PTHR42732:SF1">
    <property type="entry name" value="BETA-MANNOSIDASE"/>
    <property type="match status" value="1"/>
</dbReference>
<feature type="chain" id="PRO_5015108058" description="Beta-galactosidase" evidence="4">
    <location>
        <begin position="27"/>
        <end position="901"/>
    </location>
</feature>
<evidence type="ECO:0000313" key="11">
    <source>
        <dbReference type="Proteomes" id="UP000091956"/>
    </source>
</evidence>
<evidence type="ECO:0000256" key="1">
    <source>
        <dbReference type="ARBA" id="ARBA00007401"/>
    </source>
</evidence>
<dbReference type="InterPro" id="IPR040605">
    <property type="entry name" value="Glyco_hydro2_dom5"/>
</dbReference>
<dbReference type="SUPFAM" id="SSF49373">
    <property type="entry name" value="Invasin/intimin cell-adhesion fragments"/>
    <property type="match status" value="1"/>
</dbReference>
<evidence type="ECO:0000259" key="9">
    <source>
        <dbReference type="Pfam" id="PF22666"/>
    </source>
</evidence>
<feature type="signal peptide" evidence="4">
    <location>
        <begin position="1"/>
        <end position="26"/>
    </location>
</feature>
<protein>
    <recommendedName>
        <fullName evidence="12">Beta-galactosidase</fullName>
    </recommendedName>
</protein>
<dbReference type="InterPro" id="IPR013783">
    <property type="entry name" value="Ig-like_fold"/>
</dbReference>
<dbReference type="PANTHER" id="PTHR42732">
    <property type="entry name" value="BETA-GALACTOSIDASE"/>
    <property type="match status" value="1"/>
</dbReference>
<dbReference type="GO" id="GO:0005975">
    <property type="term" value="P:carbohydrate metabolic process"/>
    <property type="evidence" value="ECO:0007669"/>
    <property type="project" value="InterPro"/>
</dbReference>
<dbReference type="InterPro" id="IPR006103">
    <property type="entry name" value="Glyco_hydro_2_cat"/>
</dbReference>
<feature type="domain" description="Glycoside hydrolase family 2" evidence="8">
    <location>
        <begin position="793"/>
        <end position="895"/>
    </location>
</feature>
<dbReference type="InterPro" id="IPR032311">
    <property type="entry name" value="DUF4982"/>
</dbReference>
<dbReference type="InterPro" id="IPR006101">
    <property type="entry name" value="Glyco_hydro_2"/>
</dbReference>
<dbReference type="SUPFAM" id="SSF51445">
    <property type="entry name" value="(Trans)glycosidases"/>
    <property type="match status" value="1"/>
</dbReference>
<reference evidence="11" key="2">
    <citation type="journal article" date="2018" name="Nat. Commun.">
        <title>Extreme sensitivity to ultraviolet light in the fungal pathogen causing white-nose syndrome of bats.</title>
        <authorList>
            <person name="Palmer J.M."/>
            <person name="Drees K.P."/>
            <person name="Foster J.T."/>
            <person name="Lindner D.L."/>
        </authorList>
    </citation>
    <scope>NUCLEOTIDE SEQUENCE [LARGE SCALE GENOMIC DNA]</scope>
    <source>
        <strain evidence="11">UAMH 10579</strain>
    </source>
</reference>
<dbReference type="OrthoDB" id="408532at2759"/>
<dbReference type="Gene3D" id="2.60.40.10">
    <property type="entry name" value="Immunoglobulins"/>
    <property type="match status" value="3"/>
</dbReference>
<evidence type="ECO:0000259" key="6">
    <source>
        <dbReference type="Pfam" id="PF02836"/>
    </source>
</evidence>
<dbReference type="Proteomes" id="UP000091956">
    <property type="component" value="Unassembled WGS sequence"/>
</dbReference>
<keyword evidence="4" id="KW-0732">Signal</keyword>
<dbReference type="Gene3D" id="3.20.20.80">
    <property type="entry name" value="Glycosidases"/>
    <property type="match status" value="1"/>
</dbReference>
<accession>A0A2P2SYE7</accession>
<name>A0A2P2SYE7_9PEZI</name>
<dbReference type="InterPro" id="IPR051913">
    <property type="entry name" value="GH2_Domain-Containing"/>
</dbReference>
<proteinExistence type="inferred from homology"/>
<dbReference type="InterPro" id="IPR054593">
    <property type="entry name" value="Beta-mannosidase-like_N2"/>
</dbReference>
<dbReference type="Pfam" id="PF00703">
    <property type="entry name" value="Glyco_hydro_2"/>
    <property type="match status" value="1"/>
</dbReference>
<dbReference type="Pfam" id="PF02836">
    <property type="entry name" value="Glyco_hydro_2_C"/>
    <property type="match status" value="1"/>
</dbReference>
<dbReference type="InterPro" id="IPR036156">
    <property type="entry name" value="Beta-gal/glucu_dom_sf"/>
</dbReference>
<evidence type="ECO:0000256" key="4">
    <source>
        <dbReference type="SAM" id="SignalP"/>
    </source>
</evidence>
<feature type="domain" description="Glycoside hydrolase family 2 immunoglobulin-like beta-sandwich" evidence="5">
    <location>
        <begin position="261"/>
        <end position="372"/>
    </location>
</feature>
<dbReference type="Pfam" id="PF16355">
    <property type="entry name" value="DUF4982"/>
    <property type="match status" value="1"/>
</dbReference>
<feature type="domain" description="Glycoside hydrolase family 2 catalytic" evidence="6">
    <location>
        <begin position="382"/>
        <end position="556"/>
    </location>
</feature>
<dbReference type="InterPro" id="IPR006102">
    <property type="entry name" value="Ig-like_GH2"/>
</dbReference>
<keyword evidence="2" id="KW-0378">Hydrolase</keyword>
<dbReference type="RefSeq" id="XP_018135027.1">
    <property type="nucleotide sequence ID" value="XM_018269596.2"/>
</dbReference>
<evidence type="ECO:0000259" key="8">
    <source>
        <dbReference type="Pfam" id="PF18565"/>
    </source>
</evidence>
<evidence type="ECO:0000256" key="2">
    <source>
        <dbReference type="ARBA" id="ARBA00022801"/>
    </source>
</evidence>
<evidence type="ECO:0000259" key="5">
    <source>
        <dbReference type="Pfam" id="PF00703"/>
    </source>
</evidence>
<dbReference type="InterPro" id="IPR008964">
    <property type="entry name" value="Invasin/intimin_cell_adhesion"/>
</dbReference>
<evidence type="ECO:0008006" key="12">
    <source>
        <dbReference type="Google" id="ProtNLM"/>
    </source>
</evidence>
<dbReference type="InterPro" id="IPR008979">
    <property type="entry name" value="Galactose-bd-like_sf"/>
</dbReference>
<dbReference type="InterPro" id="IPR048229">
    <property type="entry name" value="GalB-like"/>
</dbReference>
<sequence length="901" mass="99320">MALRHVTNAWGLILVWLFLSHQVVQANLILPKPPSTDGGRVKLNINAGWKFWRSEFNPDGLIYDQRPDLGEANFTAKILKPWILPSGNDFISDPAKHHVRPAGNPGGDVKYVQKTFDDSTWDAVDLPHDWAINGPFYTEENPIIGGGMGRLPVHGVGWYRRKLSVAPTDAGKSIYLDVDGALSYAIVWLNGNLVGGWPYGYNSFRLDLTPYLKPGNDNQLAIRVDNPPNSARWYPGGGIYRNVWLTKVSPTHIGQSGTYIISKDVSTKSATLDLVVQVETKAKDSQKIDVQTDVHIFDSVTGRTGAKVVSFPKASASVQASEKQTVKASVKINNPRLWGPVPAQKPNLYVAVTRLLSGRDVIDTYETRFGIRTVVLDGTNGLSVNGKKVVIQGINNHHDLGAIGAAFNTRAAERRLEQLLELGCNTIRMSHNPPATELLDLADQMGILVLDEIFDSWEIGKTASDFFLIFKDWHEQDLRSFVRRDRNHPSIFGWSYGNEVGEQYTDEAGAAISQMLKDIVHEEDPTRMSTASENYATPDMPFPRIVDFLSINYQGAGIRDTEAYSNLAGIARQPLYPAYHANFPNKMIVGSETASTVSTRGTYVFPVTGYSSAPVNDTSGGDPVGQKVSAYELYTAGFGSSPDKVFAADDKNPYVAGEMVWTGVDYLGEPTPYYSARSSYSGILDLAGFKKDRFYLYQSRWRPDLRTAHILPHWNWPDRVGKVTPVHVFTAGDEAELFVNGKSQGRQKRAAYTYRFRWDDVVYQPGEVYVVTYKNGKEWARDAVRTTGPAAQLKMTADRTSIKNDGLDLSFITVEVVDRKGDFVAQADTSITFSVSGPGEIVATDNGDPADMVSFASKERKAYSGLALAIVRFKPGQKGAVTVTATADGLVRGKVVLTPHP</sequence>
<feature type="domain" description="Beta-mannosidase-like galactose-binding" evidence="9">
    <location>
        <begin position="158"/>
        <end position="231"/>
    </location>
</feature>
<dbReference type="Pfam" id="PF18565">
    <property type="entry name" value="Glyco_hydro2_C5"/>
    <property type="match status" value="1"/>
</dbReference>
<dbReference type="GO" id="GO:0004553">
    <property type="term" value="F:hydrolase activity, hydrolyzing O-glycosyl compounds"/>
    <property type="evidence" value="ECO:0007669"/>
    <property type="project" value="InterPro"/>
</dbReference>
<dbReference type="SUPFAM" id="SSF49785">
    <property type="entry name" value="Galactose-binding domain-like"/>
    <property type="match status" value="1"/>
</dbReference>
<evidence type="ECO:0000259" key="7">
    <source>
        <dbReference type="Pfam" id="PF16355"/>
    </source>
</evidence>
<comment type="similarity">
    <text evidence="1">Belongs to the glycosyl hydrolase 2 family.</text>
</comment>
<dbReference type="Pfam" id="PF22666">
    <property type="entry name" value="Glyco_hydro_2_N2"/>
    <property type="match status" value="1"/>
</dbReference>
<dbReference type="EMBL" id="KV460206">
    <property type="protein sequence ID" value="OBU01295.1"/>
    <property type="molecule type" value="Genomic_DNA"/>
</dbReference>
<organism evidence="10 11">
    <name type="scientific">Pseudogymnoascus verrucosus</name>
    <dbReference type="NCBI Taxonomy" id="342668"/>
    <lineage>
        <taxon>Eukaryota</taxon>
        <taxon>Fungi</taxon>
        <taxon>Dikarya</taxon>
        <taxon>Ascomycota</taxon>
        <taxon>Pezizomycotina</taxon>
        <taxon>Leotiomycetes</taxon>
        <taxon>Thelebolales</taxon>
        <taxon>Thelebolaceae</taxon>
        <taxon>Pseudogymnoascus</taxon>
    </lineage>
</organism>
<reference evidence="10 11" key="1">
    <citation type="submission" date="2016-03" db="EMBL/GenBank/DDBJ databases">
        <title>Comparative genomics of Pseudogymnoascus destructans, the fungus causing white-nose syndrome of bats.</title>
        <authorList>
            <person name="Palmer J.M."/>
            <person name="Drees K.P."/>
            <person name="Foster J.T."/>
            <person name="Lindner D.L."/>
        </authorList>
    </citation>
    <scope>NUCLEOTIDE SEQUENCE [LARGE SCALE GENOMIC DNA]</scope>
    <source>
        <strain evidence="10 11">UAMH 10579</strain>
    </source>
</reference>
<keyword evidence="3" id="KW-0326">Glycosidase</keyword>
<dbReference type="GeneID" id="28833449"/>